<protein>
    <recommendedName>
        <fullName evidence="7">pullulanase</fullName>
        <ecNumber evidence="7">3.2.1.41</ecNumber>
    </recommendedName>
    <alternativeName>
        <fullName evidence="8">Alpha-dextrin endo-1,6-alpha-glucosidase</fullName>
    </alternativeName>
    <alternativeName>
        <fullName evidence="9">Pullulan 6-glucanohydrolase</fullName>
    </alternativeName>
</protein>
<dbReference type="CDD" id="cd10315">
    <property type="entry name" value="CBM41_pullulanase"/>
    <property type="match status" value="4"/>
</dbReference>
<dbReference type="InterPro" id="IPR014756">
    <property type="entry name" value="Ig_E-set"/>
</dbReference>
<dbReference type="Pfam" id="PF02922">
    <property type="entry name" value="CBM_48"/>
    <property type="match status" value="1"/>
</dbReference>
<evidence type="ECO:0000256" key="1">
    <source>
        <dbReference type="ARBA" id="ARBA00008061"/>
    </source>
</evidence>
<dbReference type="Gene3D" id="2.60.40.1180">
    <property type="entry name" value="Golgi alpha-mannosidase II"/>
    <property type="match status" value="1"/>
</dbReference>
<dbReference type="Gene3D" id="3.20.20.80">
    <property type="entry name" value="Glycosidases"/>
    <property type="match status" value="2"/>
</dbReference>
<evidence type="ECO:0000256" key="7">
    <source>
        <dbReference type="ARBA" id="ARBA00024062"/>
    </source>
</evidence>
<gene>
    <name evidence="13" type="ORF">JHK62_00070</name>
</gene>
<feature type="domain" description="Glycosyl hydrolase family 13 catalytic" evidence="12">
    <location>
        <begin position="498"/>
        <end position="860"/>
    </location>
</feature>
<evidence type="ECO:0000313" key="13">
    <source>
        <dbReference type="EMBL" id="MBJ8325076.1"/>
    </source>
</evidence>
<dbReference type="Pfam" id="PF03714">
    <property type="entry name" value="PUD"/>
    <property type="match status" value="4"/>
</dbReference>
<dbReference type="InterPro" id="IPR005323">
    <property type="entry name" value="CBM41_pullulanase"/>
</dbReference>
<dbReference type="Gene3D" id="2.60.40.1110">
    <property type="match status" value="4"/>
</dbReference>
<keyword evidence="3 13" id="KW-0378">Hydrolase</keyword>
<dbReference type="NCBIfam" id="TIGR01167">
    <property type="entry name" value="LPXTG_anchor"/>
    <property type="match status" value="1"/>
</dbReference>
<keyword evidence="5 13" id="KW-0326">Glycosidase</keyword>
<dbReference type="InterPro" id="IPR004193">
    <property type="entry name" value="Glyco_hydro_13_N"/>
</dbReference>
<dbReference type="PANTHER" id="PTHR43002">
    <property type="entry name" value="GLYCOGEN DEBRANCHING ENZYME"/>
    <property type="match status" value="1"/>
</dbReference>
<dbReference type="InterPro" id="IPR006047">
    <property type="entry name" value="GH13_cat_dom"/>
</dbReference>
<organism evidence="13 14">
    <name type="scientific">Streptococcus pacificus</name>
    <dbReference type="NCBI Taxonomy" id="2740577"/>
    <lineage>
        <taxon>Bacteria</taxon>
        <taxon>Bacillati</taxon>
        <taxon>Bacillota</taxon>
        <taxon>Bacilli</taxon>
        <taxon>Lactobacillales</taxon>
        <taxon>Streptococcaceae</taxon>
        <taxon>Streptococcus</taxon>
    </lineage>
</organism>
<dbReference type="SMART" id="SM00642">
    <property type="entry name" value="Aamy"/>
    <property type="match status" value="2"/>
</dbReference>
<dbReference type="SUPFAM" id="SSF51445">
    <property type="entry name" value="(Trans)glycosidases"/>
    <property type="match status" value="2"/>
</dbReference>
<dbReference type="RefSeq" id="WP_199574652.1">
    <property type="nucleotide sequence ID" value="NZ_JAENBO010000001.1"/>
</dbReference>
<evidence type="ECO:0000256" key="11">
    <source>
        <dbReference type="SAM" id="Phobius"/>
    </source>
</evidence>
<dbReference type="Pfam" id="PF18033">
    <property type="entry name" value="SpuA_C"/>
    <property type="match status" value="1"/>
</dbReference>
<dbReference type="CDD" id="cd02860">
    <property type="entry name" value="E_set_Pullulanase"/>
    <property type="match status" value="1"/>
</dbReference>
<dbReference type="SUPFAM" id="SSF81296">
    <property type="entry name" value="E set domains"/>
    <property type="match status" value="1"/>
</dbReference>
<evidence type="ECO:0000313" key="14">
    <source>
        <dbReference type="Proteomes" id="UP000653045"/>
    </source>
</evidence>
<keyword evidence="14" id="KW-1185">Reference proteome</keyword>
<dbReference type="Gene3D" id="2.60.40.1220">
    <property type="match status" value="1"/>
</dbReference>
<dbReference type="Proteomes" id="UP000653045">
    <property type="component" value="Unassembled WGS sequence"/>
</dbReference>
<evidence type="ECO:0000256" key="4">
    <source>
        <dbReference type="ARBA" id="ARBA00022837"/>
    </source>
</evidence>
<dbReference type="InterPro" id="IPR011838">
    <property type="entry name" value="Pullulan_Gpos"/>
</dbReference>
<keyword evidence="11" id="KW-1133">Transmembrane helix</keyword>
<proteinExistence type="inferred from homology"/>
<dbReference type="EC" id="3.2.1.41" evidence="7"/>
<evidence type="ECO:0000256" key="3">
    <source>
        <dbReference type="ARBA" id="ARBA00022801"/>
    </source>
</evidence>
<dbReference type="InterPro" id="IPR013784">
    <property type="entry name" value="Carb-bd-like_fold"/>
</dbReference>
<accession>A0ABS0ZGB1</accession>
<evidence type="ECO:0000256" key="10">
    <source>
        <dbReference type="SAM" id="MobiDB-lite"/>
    </source>
</evidence>
<keyword evidence="4" id="KW-0106">Calcium</keyword>
<dbReference type="Pfam" id="PF00128">
    <property type="entry name" value="Alpha-amylase"/>
    <property type="match status" value="3"/>
</dbReference>
<dbReference type="InterPro" id="IPR005877">
    <property type="entry name" value="YSIRK_signal_dom"/>
</dbReference>
<comment type="similarity">
    <text evidence="1">Belongs to the glycosyl hydrolase 13 family.</text>
</comment>
<evidence type="ECO:0000259" key="12">
    <source>
        <dbReference type="SMART" id="SM00642"/>
    </source>
</evidence>
<feature type="domain" description="Glycosyl hydrolase family 13 catalytic" evidence="12">
    <location>
        <begin position="1438"/>
        <end position="1828"/>
    </location>
</feature>
<comment type="catalytic activity">
    <reaction evidence="6">
        <text>Hydrolysis of (1-&gt;6)-alpha-D-glucosidic linkages in pullulan, amylopectin and glycogen, and in the alpha- and beta-limit dextrins of amylopectin and glycogen.</text>
        <dbReference type="EC" id="3.2.1.41"/>
    </reaction>
</comment>
<dbReference type="Pfam" id="PF04650">
    <property type="entry name" value="YSIRK_signal"/>
    <property type="match status" value="1"/>
</dbReference>
<dbReference type="SUPFAM" id="SSF49452">
    <property type="entry name" value="Starch-binding domain-like"/>
    <property type="match status" value="4"/>
</dbReference>
<keyword evidence="11" id="KW-0812">Transmembrane</keyword>
<dbReference type="Gene3D" id="2.60.40.10">
    <property type="entry name" value="Immunoglobulins"/>
    <property type="match status" value="1"/>
</dbReference>
<name>A0ABS0ZGB1_9STRE</name>
<feature type="region of interest" description="Disordered" evidence="10">
    <location>
        <begin position="2092"/>
        <end position="2121"/>
    </location>
</feature>
<evidence type="ECO:0000256" key="9">
    <source>
        <dbReference type="ARBA" id="ARBA00031076"/>
    </source>
</evidence>
<evidence type="ECO:0000256" key="2">
    <source>
        <dbReference type="ARBA" id="ARBA00022729"/>
    </source>
</evidence>
<dbReference type="InterPro" id="IPR013783">
    <property type="entry name" value="Ig-like_fold"/>
</dbReference>
<sequence>MPNTSKQGKTYPSDKKQVFSIRSLKVGVASIAIASSFFVTGMVSNTLVLAEDKTENTQLVTTEVTDKTDLPVSEEDLSVDDQVNKDIAVSDNLLESTTSLPSNDSQALLEDGSDIISKDSVEVANQEAAVQENRLDDTILPVAVAQTESQATPAIEAGHVRLHFEGLEADNVEQNALWLWGSVEKPSENWPNGATSFSANQVDDFGHYVDLKTSDNPSTIGYLLLKNGEKVVDADQKVELLTPNMTEAWITKNLDVYPYQPLADENTLRINYYRKDNNYDGWGVWLWGDTEASSDWPNGALDFKDTGSYGRYLDIPLSKGLSSQIGFLLVNQNNPELPGNKTKDFAFSNREKHSQLFLNDASSDVYTNPYFIADKPMLDTEKAVPGTANITVQATVNRSFNYNENAIVSLTVTNPDQVEIAKMEIDTSLIGGKKIPISTELNKVTITATSDITPGNYDLPIRVYDKDNGYYDTTVSVEVTKRNKAANEKDWDEQIIYFMLTDRFYNGDKTNDNPNQIDTTSVKNQAGLYQGGDFKGITEKLDYLKDLGVSSIWITPIVENIETDAGTKEDGEYYAYHGYWASRFEALNPHLGSLADFHELIDKAAEKNINIIVDVVLNHAGYGAQDNFKGLIRSPEETKDGDDERGSLAGLPDFKTEDMAVRDQLVSWQSSWLDRSTTAKGNSIYAFRVDTVKHVDDTTWQHFKNALAQKDVDFHLIGESWGANYQDTKGDLGVGTMDSLLDFGFKDIAKFLVNGHLKAANKELMQRNATLTSSATLGQFLGSHDEDGFLYSVGGDTNKLKLAATMLITAKGQPVIYYGEELGQSGANNWPIYDNRYLFDWENTKNNDVLAHYKKVLAFRNAHSETLSRGTNEELGGSDSQQWLLTKRSYKDDSVYVLYATGADNKEIKLEVSAADTMITDDYSGKTHSSLAEDGKFFVYVTIPSLKEGGTMLLRTDNGEILSSSAVTKTQEPIEEGYFRVHFKKLPSDNLSSLGLWIWDDVETPSSDNGAWPTGAINFSTAKEDDYGYYLDLKMSSGNRNKISLLINNTAGDNITGDKTIELIASKMNEAWFDDDYNYQLYEPLQEGYLRINYFRTDGQYDQKSLWIWGDVETKPGEITQWPDGIDFEQTGNYGRYIDIKLTDLPKELGFLLIDESKSGDDVKIQPNDYKLSLMKGQTQIFVKDSDPTIYTNPYFVNNTRMIGAQHTGLNTIETIFNTLDGVTKEDLMKDITVSDASNQTVSLSDILIDEKTKIVTLMGEFPQTSAPYTIHFGDDDFKTAMNWQLKDSIYRYDGPLGAQVKEDGRVIEMTFWSPSADAVDVVVYDKDNQAKIVGKVAMTKGDLGQWHTQLKADTELNISDYRGYYYHYEITRGQEKVLVLDPYAKSLAAWNSELADTDPSYRVAKAAFVDPSQVGPKELTFAQIDGFKTREDAIIYEAHVRDFTSDESIAKGLKHQFGTFSAFIEKLDYLKDLGVTHVQLLPVMSYYFANESENGKRLTNYASSDTNYNWGYDPQSYFALTGMYSETPTNPLARIAEFKELVNEIHKRGMGVILDVVYNHTAKIFIFEDLEPNYYHFMDANGTPRTSFGGGRLGTTHHMSQRVLVDSIKYLVDEFKIDGFRFDMMGDHDAESIEKAYLEAKKINPNIIMLGEGWLTFVGDENKAQQAADQTWMNQTDTVAVFSDDIRNLLKSGFPSEGQPAFITNGAKNIEQLFNNIKALPGNFTADSPGDVIQYIAAHDNLTLFDIIAQSIKKDPAIAENLQEIHKRLRIGNLLVLTSQGTPFIHSGQEYGRTKQFLGVGYEKPVADDKVPSKAHLLVDEQGNPFKYPYFIHDSYDSTDAINRFDWQKATDKEAYPEHTLSQAYTKGLIALRRSTDAFNLKTMAEINKNVSLISQPNQNGINTDDLVIAYQTIASNGEVYAVFINADTKERQFVLSDAYKPLLEADIIVDGQMAGITPISQPFGVNKTADAVHLAPLTATVFRLKATPQAEQELTIELTYEDGTPFVKELIKGRSHSPIEKRVYEAPTGYHFDNVFVDPVEYHLSLDKKVLTVYGSFDANDLAGGVDNEPQLLRANLVKDEMVTMPNNQTKEVPASQSSHQEKTDKTVQTKAHHQLPNTGENHSLLGLVGLGLLAIASKFGYSRQKRLNDE</sequence>
<feature type="transmembrane region" description="Helical" evidence="11">
    <location>
        <begin position="26"/>
        <end position="50"/>
    </location>
</feature>
<keyword evidence="11" id="KW-0472">Membrane</keyword>
<evidence type="ECO:0000256" key="8">
    <source>
        <dbReference type="ARBA" id="ARBA00029618"/>
    </source>
</evidence>
<dbReference type="GO" id="GO:0051060">
    <property type="term" value="F:pullulanase activity"/>
    <property type="evidence" value="ECO:0007669"/>
    <property type="project" value="UniProtKB-EC"/>
</dbReference>
<evidence type="ECO:0000256" key="5">
    <source>
        <dbReference type="ARBA" id="ARBA00023295"/>
    </source>
</evidence>
<dbReference type="NCBIfam" id="TIGR01168">
    <property type="entry name" value="YSIRK_signal"/>
    <property type="match status" value="1"/>
</dbReference>
<dbReference type="InterPro" id="IPR040806">
    <property type="entry name" value="SpuA_C"/>
</dbReference>
<feature type="compositionally biased region" description="Polar residues" evidence="10">
    <location>
        <begin position="2092"/>
        <end position="2101"/>
    </location>
</feature>
<reference evidence="13 14" key="1">
    <citation type="journal article" date="2021" name="Int. J. Syst. Evol. Microbiol.">
        <title>Streptococcus vicugnae sp. nov., isolated from faeces of alpacas (Vicugna pacos) and cattle (Bos taurus), Streptococcus zalophi sp. nov., and Streptococcus pacificus sp. nov., isolated from respiratory tract of California sea lions (Zalophus californianus).</title>
        <authorList>
            <person name="Volokhov D.V."/>
            <person name="Zagorodnyaya T.A."/>
            <person name="Shen Z."/>
            <person name="Blom J."/>
            <person name="Furtak V.A."/>
            <person name="Eisenberg T."/>
            <person name="Fan P."/>
            <person name="Jeong K.C."/>
            <person name="Gao Y."/>
            <person name="Zhang S."/>
            <person name="Amselle M."/>
        </authorList>
    </citation>
    <scope>NUCLEOTIDE SEQUENCE [LARGE SCALE GENOMIC DNA]</scope>
    <source>
        <strain evidence="13 14">CSL7591</strain>
    </source>
</reference>
<dbReference type="EMBL" id="JAENBO010000001">
    <property type="protein sequence ID" value="MBJ8325076.1"/>
    <property type="molecule type" value="Genomic_DNA"/>
</dbReference>
<dbReference type="InterPro" id="IPR017853">
    <property type="entry name" value="GH"/>
</dbReference>
<dbReference type="InterPro" id="IPR014755">
    <property type="entry name" value="Cu-Rt/internalin_Ig-like"/>
</dbReference>
<dbReference type="NCBIfam" id="TIGR02102">
    <property type="entry name" value="pullulan_Gpos"/>
    <property type="match status" value="1"/>
</dbReference>
<dbReference type="CDD" id="cd11341">
    <property type="entry name" value="AmyAc_Pullulanase_LD-like"/>
    <property type="match status" value="1"/>
</dbReference>
<dbReference type="InterPro" id="IPR013780">
    <property type="entry name" value="Glyco_hydro_b"/>
</dbReference>
<keyword evidence="2" id="KW-0732">Signal</keyword>
<evidence type="ECO:0000256" key="6">
    <source>
        <dbReference type="ARBA" id="ARBA00023965"/>
    </source>
</evidence>
<comment type="caution">
    <text evidence="13">The sequence shown here is derived from an EMBL/GenBank/DDBJ whole genome shotgun (WGS) entry which is preliminary data.</text>
</comment>